<protein>
    <submittedName>
        <fullName evidence="1">Uncharacterized protein</fullName>
    </submittedName>
</protein>
<reference evidence="1" key="2">
    <citation type="journal article" date="2015" name="Fish Shellfish Immunol.">
        <title>Early steps in the European eel (Anguilla anguilla)-Vibrio vulnificus interaction in the gills: Role of the RtxA13 toxin.</title>
        <authorList>
            <person name="Callol A."/>
            <person name="Pajuelo D."/>
            <person name="Ebbesson L."/>
            <person name="Teles M."/>
            <person name="MacKenzie S."/>
            <person name="Amaro C."/>
        </authorList>
    </citation>
    <scope>NUCLEOTIDE SEQUENCE</scope>
</reference>
<name>A0A0E9SPV1_ANGAN</name>
<organism evidence="1">
    <name type="scientific">Anguilla anguilla</name>
    <name type="common">European freshwater eel</name>
    <name type="synonym">Muraena anguilla</name>
    <dbReference type="NCBI Taxonomy" id="7936"/>
    <lineage>
        <taxon>Eukaryota</taxon>
        <taxon>Metazoa</taxon>
        <taxon>Chordata</taxon>
        <taxon>Craniata</taxon>
        <taxon>Vertebrata</taxon>
        <taxon>Euteleostomi</taxon>
        <taxon>Actinopterygii</taxon>
        <taxon>Neopterygii</taxon>
        <taxon>Teleostei</taxon>
        <taxon>Anguilliformes</taxon>
        <taxon>Anguillidae</taxon>
        <taxon>Anguilla</taxon>
    </lineage>
</organism>
<sequence length="32" mass="3866">MVTCACFYFFKVCFGTIYCEGTDRRKLRVYIM</sequence>
<reference evidence="1" key="1">
    <citation type="submission" date="2014-11" db="EMBL/GenBank/DDBJ databases">
        <authorList>
            <person name="Amaro Gonzalez C."/>
        </authorList>
    </citation>
    <scope>NUCLEOTIDE SEQUENCE</scope>
</reference>
<proteinExistence type="predicted"/>
<dbReference type="EMBL" id="GBXM01066019">
    <property type="protein sequence ID" value="JAH42558.1"/>
    <property type="molecule type" value="Transcribed_RNA"/>
</dbReference>
<accession>A0A0E9SPV1</accession>
<evidence type="ECO:0000313" key="1">
    <source>
        <dbReference type="EMBL" id="JAH42558.1"/>
    </source>
</evidence>
<dbReference type="AlphaFoldDB" id="A0A0E9SPV1"/>